<name>A0A2H3DBP5_ARMGA</name>
<dbReference type="AlphaFoldDB" id="A0A2H3DBP5"/>
<keyword evidence="2" id="KW-1185">Reference proteome</keyword>
<accession>A0A2H3DBP5</accession>
<dbReference type="InParanoid" id="A0A2H3DBP5"/>
<gene>
    <name evidence="1" type="ORF">ARMGADRAFT_1033985</name>
</gene>
<organism evidence="1 2">
    <name type="scientific">Armillaria gallica</name>
    <name type="common">Bulbous honey fungus</name>
    <name type="synonym">Armillaria bulbosa</name>
    <dbReference type="NCBI Taxonomy" id="47427"/>
    <lineage>
        <taxon>Eukaryota</taxon>
        <taxon>Fungi</taxon>
        <taxon>Dikarya</taxon>
        <taxon>Basidiomycota</taxon>
        <taxon>Agaricomycotina</taxon>
        <taxon>Agaricomycetes</taxon>
        <taxon>Agaricomycetidae</taxon>
        <taxon>Agaricales</taxon>
        <taxon>Marasmiineae</taxon>
        <taxon>Physalacriaceae</taxon>
        <taxon>Armillaria</taxon>
    </lineage>
</organism>
<dbReference type="Proteomes" id="UP000217790">
    <property type="component" value="Unassembled WGS sequence"/>
</dbReference>
<dbReference type="EMBL" id="KZ293673">
    <property type="protein sequence ID" value="PBK88288.1"/>
    <property type="molecule type" value="Genomic_DNA"/>
</dbReference>
<sequence>MARGLSIVVMTSSVVKGFIKTVMSSSASSNSRAPLRTGGEEMVASASIFHTTECKNTIFSSSSMQPSCLVSIQWSLGIKWYLGYYAILREPWEKFYLRYQLIAGLVELAT</sequence>
<proteinExistence type="predicted"/>
<evidence type="ECO:0000313" key="2">
    <source>
        <dbReference type="Proteomes" id="UP000217790"/>
    </source>
</evidence>
<reference evidence="2" key="1">
    <citation type="journal article" date="2017" name="Nat. Ecol. Evol.">
        <title>Genome expansion and lineage-specific genetic innovations in the forest pathogenic fungi Armillaria.</title>
        <authorList>
            <person name="Sipos G."/>
            <person name="Prasanna A.N."/>
            <person name="Walter M.C."/>
            <person name="O'Connor E."/>
            <person name="Balint B."/>
            <person name="Krizsan K."/>
            <person name="Kiss B."/>
            <person name="Hess J."/>
            <person name="Varga T."/>
            <person name="Slot J."/>
            <person name="Riley R."/>
            <person name="Boka B."/>
            <person name="Rigling D."/>
            <person name="Barry K."/>
            <person name="Lee J."/>
            <person name="Mihaltcheva S."/>
            <person name="LaButti K."/>
            <person name="Lipzen A."/>
            <person name="Waldron R."/>
            <person name="Moloney N.M."/>
            <person name="Sperisen C."/>
            <person name="Kredics L."/>
            <person name="Vagvoelgyi C."/>
            <person name="Patrignani A."/>
            <person name="Fitzpatrick D."/>
            <person name="Nagy I."/>
            <person name="Doyle S."/>
            <person name="Anderson J.B."/>
            <person name="Grigoriev I.V."/>
            <person name="Gueldener U."/>
            <person name="Muensterkoetter M."/>
            <person name="Nagy L.G."/>
        </authorList>
    </citation>
    <scope>NUCLEOTIDE SEQUENCE [LARGE SCALE GENOMIC DNA]</scope>
    <source>
        <strain evidence="2">Ar21-2</strain>
    </source>
</reference>
<protein>
    <submittedName>
        <fullName evidence="1">Uncharacterized protein</fullName>
    </submittedName>
</protein>
<evidence type="ECO:0000313" key="1">
    <source>
        <dbReference type="EMBL" id="PBK88288.1"/>
    </source>
</evidence>